<evidence type="ECO:0008006" key="5">
    <source>
        <dbReference type="Google" id="ProtNLM"/>
    </source>
</evidence>
<feature type="region of interest" description="Disordered" evidence="1">
    <location>
        <begin position="59"/>
        <end position="185"/>
    </location>
</feature>
<dbReference type="SUPFAM" id="SSF103088">
    <property type="entry name" value="OmpA-like"/>
    <property type="match status" value="1"/>
</dbReference>
<dbReference type="EMBL" id="HE577327">
    <property type="protein sequence ID" value="CCC98356.1"/>
    <property type="molecule type" value="Genomic_DNA"/>
</dbReference>
<dbReference type="Proteomes" id="UP000007319">
    <property type="component" value="Chromosome"/>
</dbReference>
<proteinExistence type="predicted"/>
<evidence type="ECO:0000256" key="2">
    <source>
        <dbReference type="SAM" id="SignalP"/>
    </source>
</evidence>
<feature type="compositionally biased region" description="Low complexity" evidence="1">
    <location>
        <begin position="348"/>
        <end position="357"/>
    </location>
</feature>
<feature type="compositionally biased region" description="Low complexity" evidence="1">
    <location>
        <begin position="110"/>
        <end position="124"/>
    </location>
</feature>
<reference evidence="3 4" key="1">
    <citation type="journal article" date="2011" name="PLoS Genet.">
        <title>Azospirillum genomes reveal transition of bacteria from aquatic to terrestrial environments.</title>
        <authorList>
            <person name="Wisniewski-Dye F."/>
            <person name="Borziak K."/>
            <person name="Khalsa-Moyers G."/>
            <person name="Alexandre G."/>
            <person name="Sukharnikov L.O."/>
            <person name="Wuichet K."/>
            <person name="Hurst G.B."/>
            <person name="McDonald W.H."/>
            <person name="Robertson J.S."/>
            <person name="Barbe V."/>
            <person name="Calteau A."/>
            <person name="Rouy Z."/>
            <person name="Mangenot S."/>
            <person name="Prigent-Combaret C."/>
            <person name="Normand P."/>
            <person name="Boyer M."/>
            <person name="Siguier P."/>
            <person name="Dessaux Y."/>
            <person name="Elmerich C."/>
            <person name="Condemine G."/>
            <person name="Krishnen G."/>
            <person name="Kennedy I."/>
            <person name="Paterson A.H."/>
            <person name="Gonzalez V."/>
            <person name="Mavingui P."/>
            <person name="Zhulin I.B."/>
        </authorList>
    </citation>
    <scope>NUCLEOTIDE SEQUENCE [LARGE SCALE GENOMIC DNA]</scope>
    <source>
        <strain evidence="3 4">Sp245</strain>
    </source>
</reference>
<accession>A0A9P1JRE5</accession>
<feature type="signal peptide" evidence="2">
    <location>
        <begin position="1"/>
        <end position="22"/>
    </location>
</feature>
<sequence>MPRPTSKTIARRLNGVALPALALPMIALACMAVPARAQTVEGSGGNRVMMFERPPTVEELREAVKPGPAAAPATDGSEQPKIRTRSIEIIGGGMNSANRPRPTDSVNYGAPAQQQATSQQSYSPPTAPVAQPEPAPQPKPKRAPVQEAAAPPVAPPPAAPRRSNGVQPATLSAPETPAETRPTNGFGFRINFAFNSADVPKEFYSYVDAVGGLMSQDPQLRLVIEGHTDARGKRAIQHRPLRAPGRVGGRVSGARPPHRAAAHCHCRPGQEPAADSRPDRQPQPARRVPAHPVTEREGGRAPWSENSFSWWRSRRSPSSGAPPTRRWSARGAATRGCSPAASTSGFPRAACASSAGRTARRSSTRAI</sequence>
<dbReference type="KEGG" id="abs:AZOBR_140086"/>
<organism evidence="3 4">
    <name type="scientific">Azospirillum baldaniorum</name>
    <dbReference type="NCBI Taxonomy" id="1064539"/>
    <lineage>
        <taxon>Bacteria</taxon>
        <taxon>Pseudomonadati</taxon>
        <taxon>Pseudomonadota</taxon>
        <taxon>Alphaproteobacteria</taxon>
        <taxon>Rhodospirillales</taxon>
        <taxon>Azospirillaceae</taxon>
        <taxon>Azospirillum</taxon>
    </lineage>
</organism>
<evidence type="ECO:0000313" key="4">
    <source>
        <dbReference type="Proteomes" id="UP000007319"/>
    </source>
</evidence>
<feature type="compositionally biased region" description="Low complexity" evidence="1">
    <location>
        <begin position="303"/>
        <end position="326"/>
    </location>
</feature>
<name>A0A9P1JRE5_9PROT</name>
<feature type="region of interest" description="Disordered" evidence="1">
    <location>
        <begin position="243"/>
        <end position="367"/>
    </location>
</feature>
<feature type="compositionally biased region" description="Pro residues" evidence="1">
    <location>
        <begin position="125"/>
        <end position="138"/>
    </location>
</feature>
<keyword evidence="2" id="KW-0732">Signal</keyword>
<feature type="compositionally biased region" description="Basic residues" evidence="1">
    <location>
        <begin position="256"/>
        <end position="266"/>
    </location>
</feature>
<dbReference type="Gene3D" id="3.30.1330.60">
    <property type="entry name" value="OmpA-like domain"/>
    <property type="match status" value="1"/>
</dbReference>
<dbReference type="AlphaFoldDB" id="A0A9P1JRE5"/>
<feature type="compositionally biased region" description="Basic residues" evidence="1">
    <location>
        <begin position="358"/>
        <end position="367"/>
    </location>
</feature>
<dbReference type="InterPro" id="IPR036737">
    <property type="entry name" value="OmpA-like_sf"/>
</dbReference>
<dbReference type="PROSITE" id="PS51257">
    <property type="entry name" value="PROKAR_LIPOPROTEIN"/>
    <property type="match status" value="1"/>
</dbReference>
<evidence type="ECO:0000256" key="1">
    <source>
        <dbReference type="SAM" id="MobiDB-lite"/>
    </source>
</evidence>
<gene>
    <name evidence="3" type="ORF">AZOBR_140086</name>
</gene>
<keyword evidence="4" id="KW-1185">Reference proteome</keyword>
<protein>
    <recommendedName>
        <fullName evidence="5">OmpA-like domain-containing protein</fullName>
    </recommendedName>
</protein>
<evidence type="ECO:0000313" key="3">
    <source>
        <dbReference type="EMBL" id="CCC98356.1"/>
    </source>
</evidence>
<feature type="chain" id="PRO_5040411374" description="OmpA-like domain-containing protein" evidence="2">
    <location>
        <begin position="23"/>
        <end position="367"/>
    </location>
</feature>